<evidence type="ECO:0000259" key="7">
    <source>
        <dbReference type="Pfam" id="PF09335"/>
    </source>
</evidence>
<proteinExistence type="predicted"/>
<keyword evidence="5 6" id="KW-0472">Membrane</keyword>
<keyword evidence="4 6" id="KW-1133">Transmembrane helix</keyword>
<evidence type="ECO:0000256" key="5">
    <source>
        <dbReference type="ARBA" id="ARBA00023136"/>
    </source>
</evidence>
<dbReference type="PANTHER" id="PTHR30353">
    <property type="entry name" value="INNER MEMBRANE PROTEIN DEDA-RELATED"/>
    <property type="match status" value="1"/>
</dbReference>
<evidence type="ECO:0000256" key="3">
    <source>
        <dbReference type="ARBA" id="ARBA00022692"/>
    </source>
</evidence>
<evidence type="ECO:0000256" key="4">
    <source>
        <dbReference type="ARBA" id="ARBA00022989"/>
    </source>
</evidence>
<feature type="transmembrane region" description="Helical" evidence="6">
    <location>
        <begin position="217"/>
        <end position="238"/>
    </location>
</feature>
<protein>
    <recommendedName>
        <fullName evidence="7">VTT domain-containing protein</fullName>
    </recommendedName>
</protein>
<comment type="subcellular location">
    <subcellularLocation>
        <location evidence="1">Cell membrane</location>
        <topology evidence="1">Multi-pass membrane protein</topology>
    </subcellularLocation>
</comment>
<dbReference type="EMBL" id="HBEO01013518">
    <property type="protein sequence ID" value="CAD8481787.1"/>
    <property type="molecule type" value="Transcribed_RNA"/>
</dbReference>
<feature type="transmembrane region" description="Helical" evidence="6">
    <location>
        <begin position="178"/>
        <end position="196"/>
    </location>
</feature>
<dbReference type="AlphaFoldDB" id="A0A7S0ED98"/>
<name>A0A7S0ED98_9CRYP</name>
<gene>
    <name evidence="8" type="ORF">HPHI1048_LOCUS9180</name>
</gene>
<dbReference type="InterPro" id="IPR032818">
    <property type="entry name" value="DedA-like"/>
</dbReference>
<feature type="domain" description="VTT" evidence="7">
    <location>
        <begin position="139"/>
        <end position="262"/>
    </location>
</feature>
<reference evidence="8" key="1">
    <citation type="submission" date="2021-01" db="EMBL/GenBank/DDBJ databases">
        <authorList>
            <person name="Corre E."/>
            <person name="Pelletier E."/>
            <person name="Niang G."/>
            <person name="Scheremetjew M."/>
            <person name="Finn R."/>
            <person name="Kale V."/>
            <person name="Holt S."/>
            <person name="Cochrane G."/>
            <person name="Meng A."/>
            <person name="Brown T."/>
            <person name="Cohen L."/>
        </authorList>
    </citation>
    <scope>NUCLEOTIDE SEQUENCE</scope>
    <source>
        <strain evidence="8">CCMP325</strain>
    </source>
</reference>
<sequence>MSPKAMSSPHRRIHVAGSRSLRMETPILNKFSLPPSLPNSLSLSTPSSQRKSGKRPLQRLLFTLALLAASSLWSLPSLATTGAASQTAEGASGIRKFVKFVLHLDTELVAIIAKYGTMTYAILWSIVFAETGLVVTPFLPGDSLLFACGALCAIGSLKLLPVVLTFLTAAIIGDAVNYAIGSVIGLKAFESDSWFLKKKNLEKTQKFYEKYGGKTIVLARFVPIVRTFAPFVAGVGTMKYSSFAFYNVIGAVAWTTLFVGAGFFFGNLPAVKHNFTLVVLGNCGLNLLELCLLDHSSSLLLILNLQASSLSQLFLSSWSF</sequence>
<feature type="transmembrane region" description="Helical" evidence="6">
    <location>
        <begin position="144"/>
        <end position="172"/>
    </location>
</feature>
<keyword evidence="2" id="KW-1003">Cell membrane</keyword>
<evidence type="ECO:0000256" key="2">
    <source>
        <dbReference type="ARBA" id="ARBA00022475"/>
    </source>
</evidence>
<dbReference type="Pfam" id="PF09335">
    <property type="entry name" value="VTT_dom"/>
    <property type="match status" value="1"/>
</dbReference>
<dbReference type="PANTHER" id="PTHR30353:SF0">
    <property type="entry name" value="TRANSMEMBRANE PROTEIN"/>
    <property type="match status" value="1"/>
</dbReference>
<dbReference type="InterPro" id="IPR032816">
    <property type="entry name" value="VTT_dom"/>
</dbReference>
<keyword evidence="3 6" id="KW-0812">Transmembrane</keyword>
<evidence type="ECO:0000256" key="6">
    <source>
        <dbReference type="SAM" id="Phobius"/>
    </source>
</evidence>
<dbReference type="GO" id="GO:0005886">
    <property type="term" value="C:plasma membrane"/>
    <property type="evidence" value="ECO:0007669"/>
    <property type="project" value="UniProtKB-SubCell"/>
</dbReference>
<evidence type="ECO:0000313" key="8">
    <source>
        <dbReference type="EMBL" id="CAD8481787.1"/>
    </source>
</evidence>
<evidence type="ECO:0000256" key="1">
    <source>
        <dbReference type="ARBA" id="ARBA00004651"/>
    </source>
</evidence>
<accession>A0A7S0ED98</accession>
<organism evidence="8">
    <name type="scientific">Hanusia phi</name>
    <dbReference type="NCBI Taxonomy" id="3032"/>
    <lineage>
        <taxon>Eukaryota</taxon>
        <taxon>Cryptophyceae</taxon>
        <taxon>Pyrenomonadales</taxon>
        <taxon>Geminigeraceae</taxon>
        <taxon>Hanusia</taxon>
    </lineage>
</organism>
<feature type="transmembrane region" description="Helical" evidence="6">
    <location>
        <begin position="244"/>
        <end position="265"/>
    </location>
</feature>